<evidence type="ECO:0000256" key="3">
    <source>
        <dbReference type="ARBA" id="ARBA00004613"/>
    </source>
</evidence>
<comment type="caution">
    <text evidence="8">The sequence shown here is derived from an EMBL/GenBank/DDBJ whole genome shotgun (WGS) entry which is preliminary data.</text>
</comment>
<keyword evidence="5" id="KW-0732">Signal</keyword>
<dbReference type="GO" id="GO:0009279">
    <property type="term" value="C:cell outer membrane"/>
    <property type="evidence" value="ECO:0007669"/>
    <property type="project" value="UniProtKB-SubCell"/>
</dbReference>
<evidence type="ECO:0008006" key="10">
    <source>
        <dbReference type="Google" id="ProtNLM"/>
    </source>
</evidence>
<evidence type="ECO:0000313" key="9">
    <source>
        <dbReference type="Proteomes" id="UP000050509"/>
    </source>
</evidence>
<name>A0A0P9GQE2_9CHLR</name>
<dbReference type="Proteomes" id="UP000050509">
    <property type="component" value="Unassembled WGS sequence"/>
</dbReference>
<proteinExistence type="predicted"/>
<dbReference type="SUPFAM" id="SSF51126">
    <property type="entry name" value="Pectin lyase-like"/>
    <property type="match status" value="1"/>
</dbReference>
<dbReference type="GO" id="GO:0005576">
    <property type="term" value="C:extracellular region"/>
    <property type="evidence" value="ECO:0007669"/>
    <property type="project" value="UniProtKB-SubCell"/>
</dbReference>
<evidence type="ECO:0000256" key="4">
    <source>
        <dbReference type="ARBA" id="ARBA00022525"/>
    </source>
</evidence>
<reference evidence="8 9" key="1">
    <citation type="submission" date="2015-09" db="EMBL/GenBank/DDBJ databases">
        <title>Draft genome sequence of Kouleothrix aurantiaca JCM 19913.</title>
        <authorList>
            <person name="Hemp J."/>
        </authorList>
    </citation>
    <scope>NUCLEOTIDE SEQUENCE [LARGE SCALE GENOMIC DNA]</scope>
    <source>
        <strain evidence="8 9">COM-B</strain>
    </source>
</reference>
<keyword evidence="4" id="KW-0964">Secreted</keyword>
<keyword evidence="9" id="KW-1185">Reference proteome</keyword>
<evidence type="ECO:0000256" key="2">
    <source>
        <dbReference type="ARBA" id="ARBA00004442"/>
    </source>
</evidence>
<accession>A0A0P9GQE2</accession>
<protein>
    <recommendedName>
        <fullName evidence="10">Right handed beta helix domain-containing protein</fullName>
    </recommendedName>
</protein>
<dbReference type="EMBL" id="LJCR01003781">
    <property type="protein sequence ID" value="KPV43030.1"/>
    <property type="molecule type" value="Genomic_DNA"/>
</dbReference>
<comment type="subcellular location">
    <subcellularLocation>
        <location evidence="1">Cell envelope</location>
    </subcellularLocation>
    <subcellularLocation>
        <location evidence="2">Cell outer membrane</location>
    </subcellularLocation>
    <subcellularLocation>
        <location evidence="3">Secreted</location>
    </subcellularLocation>
</comment>
<feature type="non-terminal residue" evidence="8">
    <location>
        <position position="1"/>
    </location>
</feature>
<dbReference type="InterPro" id="IPR011050">
    <property type="entry name" value="Pectin_lyase_fold/virulence"/>
</dbReference>
<organism evidence="8 9">
    <name type="scientific">Kouleothrix aurantiaca</name>
    <dbReference type="NCBI Taxonomy" id="186479"/>
    <lineage>
        <taxon>Bacteria</taxon>
        <taxon>Bacillati</taxon>
        <taxon>Chloroflexota</taxon>
        <taxon>Chloroflexia</taxon>
        <taxon>Chloroflexales</taxon>
        <taxon>Roseiflexineae</taxon>
        <taxon>Roseiflexaceae</taxon>
        <taxon>Kouleothrix</taxon>
    </lineage>
</organism>
<evidence type="ECO:0000256" key="5">
    <source>
        <dbReference type="ARBA" id="ARBA00022729"/>
    </source>
</evidence>
<feature type="non-terminal residue" evidence="8">
    <location>
        <position position="164"/>
    </location>
</feature>
<dbReference type="InterPro" id="IPR003368">
    <property type="entry name" value="POMP_repeat"/>
</dbReference>
<evidence type="ECO:0000313" key="8">
    <source>
        <dbReference type="EMBL" id="KPV43030.1"/>
    </source>
</evidence>
<keyword evidence="7" id="KW-0998">Cell outer membrane</keyword>
<gene>
    <name evidence="8" type="ORF">SE17_44370</name>
</gene>
<dbReference type="NCBIfam" id="TIGR01376">
    <property type="entry name" value="POMP_repeat"/>
    <property type="match status" value="1"/>
</dbReference>
<evidence type="ECO:0000256" key="6">
    <source>
        <dbReference type="ARBA" id="ARBA00023136"/>
    </source>
</evidence>
<sequence>TISNNTAGTDGGGIYAGGNITIDNTGGPSVISSNSAGRTGGGSWLNHSNRTSTITRATIAGNSAGDAGGAIRLDSATPANALNLSFSRIVNNTAASGKASALSVYNGVATATSNWWGCSTGPSAAPCDTAKLDPAAGSASPLGTGTLHFTPWLRVATTAAAAPL</sequence>
<dbReference type="AlphaFoldDB" id="A0A0P9GQE2"/>
<evidence type="ECO:0000256" key="1">
    <source>
        <dbReference type="ARBA" id="ARBA00004196"/>
    </source>
</evidence>
<evidence type="ECO:0000256" key="7">
    <source>
        <dbReference type="ARBA" id="ARBA00023237"/>
    </source>
</evidence>
<keyword evidence="6" id="KW-0472">Membrane</keyword>